<sequence length="53" mass="5916">MSFFLLREKLARFSKGDDQNEFGATNRSFVAPGWLVAMGVNRLMLGFTNGDDS</sequence>
<gene>
    <name evidence="1" type="ORF">KDI_42370</name>
</gene>
<evidence type="ECO:0000313" key="1">
    <source>
        <dbReference type="EMBL" id="GCF10673.1"/>
    </source>
</evidence>
<evidence type="ECO:0000313" key="2">
    <source>
        <dbReference type="Proteomes" id="UP000322530"/>
    </source>
</evidence>
<reference evidence="1 2" key="1">
    <citation type="submission" date="2019-01" db="EMBL/GenBank/DDBJ databases">
        <title>Draft genome sequence of Dictyobacter sp. Uno17.</title>
        <authorList>
            <person name="Wang C.M."/>
            <person name="Zheng Y."/>
            <person name="Sakai Y."/>
            <person name="Abe K."/>
            <person name="Yokota A."/>
            <person name="Yabe S."/>
        </authorList>
    </citation>
    <scope>NUCLEOTIDE SEQUENCE [LARGE SCALE GENOMIC DNA]</scope>
    <source>
        <strain evidence="1 2">Uno17</strain>
    </source>
</reference>
<dbReference type="RefSeq" id="WP_172632318.1">
    <property type="nucleotide sequence ID" value="NZ_BIXY01000079.1"/>
</dbReference>
<dbReference type="EMBL" id="BIXY01000079">
    <property type="protein sequence ID" value="GCF10673.1"/>
    <property type="molecule type" value="Genomic_DNA"/>
</dbReference>
<comment type="caution">
    <text evidence="1">The sequence shown here is derived from an EMBL/GenBank/DDBJ whole genome shotgun (WGS) entry which is preliminary data.</text>
</comment>
<accession>A0A5A5THZ0</accession>
<keyword evidence="2" id="KW-1185">Reference proteome</keyword>
<proteinExistence type="predicted"/>
<protein>
    <submittedName>
        <fullName evidence="1">Uncharacterized protein</fullName>
    </submittedName>
</protein>
<organism evidence="1 2">
    <name type="scientific">Dictyobacter arantiisoli</name>
    <dbReference type="NCBI Taxonomy" id="2014874"/>
    <lineage>
        <taxon>Bacteria</taxon>
        <taxon>Bacillati</taxon>
        <taxon>Chloroflexota</taxon>
        <taxon>Ktedonobacteria</taxon>
        <taxon>Ktedonobacterales</taxon>
        <taxon>Dictyobacteraceae</taxon>
        <taxon>Dictyobacter</taxon>
    </lineage>
</organism>
<dbReference type="Proteomes" id="UP000322530">
    <property type="component" value="Unassembled WGS sequence"/>
</dbReference>
<name>A0A5A5THZ0_9CHLR</name>
<dbReference type="AlphaFoldDB" id="A0A5A5THZ0"/>